<feature type="compositionally biased region" description="Basic residues" evidence="2">
    <location>
        <begin position="8"/>
        <end position="19"/>
    </location>
</feature>
<feature type="compositionally biased region" description="Polar residues" evidence="2">
    <location>
        <begin position="20"/>
        <end position="29"/>
    </location>
</feature>
<evidence type="ECO:0000256" key="1">
    <source>
        <dbReference type="ARBA" id="ARBA00010691"/>
    </source>
</evidence>
<comment type="similarity">
    <text evidence="1">Belongs to the histone H2A family.</text>
</comment>
<reference evidence="3" key="1">
    <citation type="submission" date="2022-12" db="EMBL/GenBank/DDBJ databases">
        <title>Draft genome assemblies for two species of Escallonia (Escalloniales).</title>
        <authorList>
            <person name="Chanderbali A."/>
            <person name="Dervinis C."/>
            <person name="Anghel I."/>
            <person name="Soltis D."/>
            <person name="Soltis P."/>
            <person name="Zapata F."/>
        </authorList>
    </citation>
    <scope>NUCLEOTIDE SEQUENCE</scope>
    <source>
        <strain evidence="3">UCBG64.0493</strain>
        <tissue evidence="3">Leaf</tissue>
    </source>
</reference>
<comment type="caution">
    <text evidence="3">The sequence shown here is derived from an EMBL/GenBank/DDBJ whole genome shotgun (WGS) entry which is preliminary data.</text>
</comment>
<feature type="region of interest" description="Disordered" evidence="2">
    <location>
        <begin position="1"/>
        <end position="29"/>
    </location>
</feature>
<dbReference type="SUPFAM" id="SSF47113">
    <property type="entry name" value="Histone-fold"/>
    <property type="match status" value="1"/>
</dbReference>
<sequence>MMSSTRVGKSKGCRGKPKSTKSVSRSSKAGLQFPVGRITRFLRPESTPSMSAPAPPSTFPPSSNTYLPRCPLHSLLLLGWD</sequence>
<dbReference type="Proteomes" id="UP001188597">
    <property type="component" value="Unassembled WGS sequence"/>
</dbReference>
<proteinExistence type="inferred from homology"/>
<dbReference type="PROSITE" id="PS00046">
    <property type="entry name" value="HISTONE_H2A"/>
    <property type="match status" value="1"/>
</dbReference>
<gene>
    <name evidence="3" type="ORF">RJ639_002737</name>
</gene>
<dbReference type="GO" id="GO:0046982">
    <property type="term" value="F:protein heterodimerization activity"/>
    <property type="evidence" value="ECO:0007669"/>
    <property type="project" value="InterPro"/>
</dbReference>
<dbReference type="AlphaFoldDB" id="A0AA88W0V8"/>
<dbReference type="Gene3D" id="1.10.20.10">
    <property type="entry name" value="Histone, subunit A"/>
    <property type="match status" value="1"/>
</dbReference>
<dbReference type="InterPro" id="IPR009072">
    <property type="entry name" value="Histone-fold"/>
</dbReference>
<name>A0AA88W0V8_9ASTE</name>
<organism evidence="3 4">
    <name type="scientific">Escallonia herrerae</name>
    <dbReference type="NCBI Taxonomy" id="1293975"/>
    <lineage>
        <taxon>Eukaryota</taxon>
        <taxon>Viridiplantae</taxon>
        <taxon>Streptophyta</taxon>
        <taxon>Embryophyta</taxon>
        <taxon>Tracheophyta</taxon>
        <taxon>Spermatophyta</taxon>
        <taxon>Magnoliopsida</taxon>
        <taxon>eudicotyledons</taxon>
        <taxon>Gunneridae</taxon>
        <taxon>Pentapetalae</taxon>
        <taxon>asterids</taxon>
        <taxon>campanulids</taxon>
        <taxon>Escalloniales</taxon>
        <taxon>Escalloniaceae</taxon>
        <taxon>Escallonia</taxon>
    </lineage>
</organism>
<evidence type="ECO:0000256" key="2">
    <source>
        <dbReference type="SAM" id="MobiDB-lite"/>
    </source>
</evidence>
<dbReference type="EMBL" id="JAVXUP010000964">
    <property type="protein sequence ID" value="KAK3017980.1"/>
    <property type="molecule type" value="Genomic_DNA"/>
</dbReference>
<feature type="region of interest" description="Disordered" evidence="2">
    <location>
        <begin position="43"/>
        <end position="64"/>
    </location>
</feature>
<accession>A0AA88W0V8</accession>
<keyword evidence="4" id="KW-1185">Reference proteome</keyword>
<evidence type="ECO:0000313" key="4">
    <source>
        <dbReference type="Proteomes" id="UP001188597"/>
    </source>
</evidence>
<protein>
    <submittedName>
        <fullName evidence="3">Uncharacterized protein</fullName>
    </submittedName>
</protein>
<evidence type="ECO:0000313" key="3">
    <source>
        <dbReference type="EMBL" id="KAK3017980.1"/>
    </source>
</evidence>
<dbReference type="InterPro" id="IPR032458">
    <property type="entry name" value="Histone_H2A_CS"/>
</dbReference>